<dbReference type="SUPFAM" id="SSF55486">
    <property type="entry name" value="Metalloproteases ('zincins'), catalytic domain"/>
    <property type="match status" value="1"/>
</dbReference>
<evidence type="ECO:0000256" key="2">
    <source>
        <dbReference type="ARBA" id="ARBA00022670"/>
    </source>
</evidence>
<dbReference type="Proteomes" id="UP001240483">
    <property type="component" value="Unassembled WGS sequence"/>
</dbReference>
<dbReference type="PANTHER" id="PTHR43660:SF1">
    <property type="entry name" value="DIPEPTIDYL CARBOXYPEPTIDASE"/>
    <property type="match status" value="1"/>
</dbReference>
<dbReference type="InterPro" id="IPR024077">
    <property type="entry name" value="Neurolysin/TOP_dom2"/>
</dbReference>
<evidence type="ECO:0000256" key="5">
    <source>
        <dbReference type="ARBA" id="ARBA00022833"/>
    </source>
</evidence>
<feature type="domain" description="Peptidase M3A/M3B catalytic" evidence="9">
    <location>
        <begin position="228"/>
        <end position="667"/>
    </location>
</feature>
<evidence type="ECO:0000256" key="4">
    <source>
        <dbReference type="ARBA" id="ARBA00022801"/>
    </source>
</evidence>
<keyword evidence="3 7" id="KW-0479">Metal-binding</keyword>
<feature type="coiled-coil region" evidence="8">
    <location>
        <begin position="144"/>
        <end position="171"/>
    </location>
</feature>
<dbReference type="FunFam" id="3.40.390.10:FF:000009">
    <property type="entry name" value="Oligopeptidase A"/>
    <property type="match status" value="1"/>
</dbReference>
<organism evidence="10 11">
    <name type="scientific">Pseudoglutamicibacter cumminsii</name>
    <dbReference type="NCBI Taxonomy" id="156979"/>
    <lineage>
        <taxon>Bacteria</taxon>
        <taxon>Bacillati</taxon>
        <taxon>Actinomycetota</taxon>
        <taxon>Actinomycetes</taxon>
        <taxon>Micrococcales</taxon>
        <taxon>Micrococcaceae</taxon>
        <taxon>Pseudoglutamicibacter</taxon>
    </lineage>
</organism>
<evidence type="ECO:0000256" key="1">
    <source>
        <dbReference type="ARBA" id="ARBA00006040"/>
    </source>
</evidence>
<dbReference type="RefSeq" id="WP_285332254.1">
    <property type="nucleotide sequence ID" value="NZ_JASODW010000001.1"/>
</dbReference>
<keyword evidence="2 7" id="KW-0645">Protease</keyword>
<dbReference type="CDD" id="cd06456">
    <property type="entry name" value="M3A_DCP"/>
    <property type="match status" value="1"/>
</dbReference>
<dbReference type="EC" id="3.4.24.-" evidence="10"/>
<dbReference type="GO" id="GO:0005829">
    <property type="term" value="C:cytosol"/>
    <property type="evidence" value="ECO:0007669"/>
    <property type="project" value="TreeGrafter"/>
</dbReference>
<dbReference type="InterPro" id="IPR001567">
    <property type="entry name" value="Pept_M3A_M3B_dom"/>
</dbReference>
<evidence type="ECO:0000256" key="8">
    <source>
        <dbReference type="SAM" id="Coils"/>
    </source>
</evidence>
<dbReference type="Gene3D" id="3.40.390.10">
    <property type="entry name" value="Collagenase (Catalytic Domain)"/>
    <property type="match status" value="1"/>
</dbReference>
<dbReference type="InterPro" id="IPR034005">
    <property type="entry name" value="M3A_DCP"/>
</dbReference>
<dbReference type="AlphaFoldDB" id="A0AAP4C5R5"/>
<dbReference type="GO" id="GO:0004222">
    <property type="term" value="F:metalloendopeptidase activity"/>
    <property type="evidence" value="ECO:0007669"/>
    <property type="project" value="InterPro"/>
</dbReference>
<dbReference type="GO" id="GO:0006508">
    <property type="term" value="P:proteolysis"/>
    <property type="evidence" value="ECO:0007669"/>
    <property type="project" value="UniProtKB-KW"/>
</dbReference>
<evidence type="ECO:0000259" key="9">
    <source>
        <dbReference type="Pfam" id="PF01432"/>
    </source>
</evidence>
<dbReference type="InterPro" id="IPR045090">
    <property type="entry name" value="Pept_M3A_M3B"/>
</dbReference>
<evidence type="ECO:0000256" key="7">
    <source>
        <dbReference type="RuleBase" id="RU003435"/>
    </source>
</evidence>
<dbReference type="GO" id="GO:0046872">
    <property type="term" value="F:metal ion binding"/>
    <property type="evidence" value="ECO:0007669"/>
    <property type="project" value="UniProtKB-UniRule"/>
</dbReference>
<dbReference type="Pfam" id="PF01432">
    <property type="entry name" value="Peptidase_M3"/>
    <property type="match status" value="1"/>
</dbReference>
<dbReference type="InterPro" id="IPR024079">
    <property type="entry name" value="MetalloPept_cat_dom_sf"/>
</dbReference>
<gene>
    <name evidence="10" type="ORF">QP116_00270</name>
</gene>
<comment type="caution">
    <text evidence="10">The sequence shown here is derived from an EMBL/GenBank/DDBJ whole genome shotgun (WGS) entry which is preliminary data.</text>
</comment>
<dbReference type="Gene3D" id="1.10.1370.10">
    <property type="entry name" value="Neurolysin, domain 3"/>
    <property type="match status" value="1"/>
</dbReference>
<accession>A0AAP4C5R5</accession>
<keyword evidence="6 7" id="KW-0482">Metalloprotease</keyword>
<dbReference type="GO" id="GO:0004180">
    <property type="term" value="F:carboxypeptidase activity"/>
    <property type="evidence" value="ECO:0007669"/>
    <property type="project" value="TreeGrafter"/>
</dbReference>
<evidence type="ECO:0000313" key="10">
    <source>
        <dbReference type="EMBL" id="MDK6274202.1"/>
    </source>
</evidence>
<keyword evidence="4 7" id="KW-0378">Hydrolase</keyword>
<evidence type="ECO:0000256" key="3">
    <source>
        <dbReference type="ARBA" id="ARBA00022723"/>
    </source>
</evidence>
<keyword evidence="8" id="KW-0175">Coiled coil</keyword>
<name>A0AAP4C5R5_9MICC</name>
<dbReference type="Gene3D" id="1.10.1370.40">
    <property type="match status" value="1"/>
</dbReference>
<protein>
    <submittedName>
        <fullName evidence="10">M3 family metallopeptidase</fullName>
        <ecNumber evidence="10">3.4.24.-</ecNumber>
    </submittedName>
</protein>
<evidence type="ECO:0000256" key="6">
    <source>
        <dbReference type="ARBA" id="ARBA00023049"/>
    </source>
</evidence>
<comment type="similarity">
    <text evidence="1 7">Belongs to the peptidase M3 family.</text>
</comment>
<sequence length="670" mass="72790">MTYLTQPSGLPYDFPDFSTVTPELLRDSVRAGIKDQEEAVAAIVNNTDEPTFANTFEAFELSSEGLHRAAAVAFHLFSADATEPIQAVEAEITAMVAAHQDAMTLYPGLYARMQQVDAGSLEGEQVRLVEVTMRSFRASGAELDAEGQEKLKALNAQLTDLQTEFGRLAMQNLVDAAPTLTEVEATGLSPARLEATRHAAQAAGAEGHRISLVLPTVQPDEAILSTAEGRKKLHEASSQRASDGKSSAIAAQIAGLRVERARLLGFETHAEEILSLRSETSVSAINDLLAQLAKPALANAAAEDARIAEALGLEPLSSEVPVAPWDRARGLSLVGSQSDGVDAELLQQHLELDTVLTEGVFRAAGLVYGLSFTERNDLPLPHPDARIWEVFEENGDAIGLFVGDFFARDTKRGGAWMNELAQGASAANSRPIICNTLNIPKPTGGNPALCTWDEVITLFHEFGHALHGLLSAAEYPSLAGTNVGRDIVEFPSQVNEMWAVHPEVLPHYTKHAHTGEPLPADQIEKLTATSTWGEGFSTSEYLAASILDLAWHQRTGTDVEADPAGFEDSALREAGFNPDSIESRYKTGYFQHIFAGGYSAGYYCYIWSEILDADAVEWFKEQEDIRAAGQLFREEFLSRGNTRDALESYRAFRGRDARIDPLLERRGLKA</sequence>
<proteinExistence type="inferred from homology"/>
<comment type="cofactor">
    <cofactor evidence="7">
        <name>Zn(2+)</name>
        <dbReference type="ChEBI" id="CHEBI:29105"/>
    </cofactor>
    <text evidence="7">Binds 1 zinc ion.</text>
</comment>
<reference evidence="10" key="1">
    <citation type="submission" date="2023-05" db="EMBL/GenBank/DDBJ databases">
        <title>Cataloging the Phylogenetic Diversity of Human Bladder Bacteria.</title>
        <authorList>
            <person name="Du J."/>
        </authorList>
    </citation>
    <scope>NUCLEOTIDE SEQUENCE</scope>
    <source>
        <strain evidence="10">UMB9978</strain>
    </source>
</reference>
<dbReference type="EMBL" id="JASODW010000001">
    <property type="protein sequence ID" value="MDK6274202.1"/>
    <property type="molecule type" value="Genomic_DNA"/>
</dbReference>
<keyword evidence="5 7" id="KW-0862">Zinc</keyword>
<evidence type="ECO:0000313" key="11">
    <source>
        <dbReference type="Proteomes" id="UP001240483"/>
    </source>
</evidence>
<dbReference type="PANTHER" id="PTHR43660">
    <property type="entry name" value="DIPEPTIDYL CARBOXYPEPTIDASE"/>
    <property type="match status" value="1"/>
</dbReference>